<dbReference type="EMBL" id="CM001403">
    <property type="protein sequence ID" value="EHQ26158.1"/>
    <property type="molecule type" value="Genomic_DNA"/>
</dbReference>
<name>H1YE95_9SPHI</name>
<evidence type="ECO:0000313" key="1">
    <source>
        <dbReference type="EMBL" id="EHQ26158.1"/>
    </source>
</evidence>
<dbReference type="Proteomes" id="UP000002774">
    <property type="component" value="Chromosome"/>
</dbReference>
<protein>
    <recommendedName>
        <fullName evidence="3">Lipoprotein</fullName>
    </recommendedName>
</protein>
<dbReference type="HOGENOM" id="CLU_1173769_0_0_10"/>
<dbReference type="eggNOG" id="ENOG50341MA">
    <property type="taxonomic scope" value="Bacteria"/>
</dbReference>
<sequence length="244" mass="27358">MKLNLSPLLLLSLILLLVTGCGSPEKKNKVSVADTVVKANVAKPKNYAVVSADKLETSGKAQIKVMAYLPSGFKDKNELELTLNNIYNTYRHEGGYTNFSEPTVVAVYLFETEKLAKTDPSAWLGMLMKGPSDTNPYLSFNDFKVNASLGLKDKVLSKDEIQLAKIKKLLASRGVDMCDLNKTVNDIELNSIHAADKLYPDYGTEHDVYSDKLINKEWKKLERKYRLTKDEIDKACMFATVYCK</sequence>
<keyword evidence="2" id="KW-1185">Reference proteome</keyword>
<dbReference type="OrthoDB" id="795819at2"/>
<dbReference type="PROSITE" id="PS51257">
    <property type="entry name" value="PROKAR_LIPOPROTEIN"/>
    <property type="match status" value="1"/>
</dbReference>
<organism evidence="1 2">
    <name type="scientific">Mucilaginibacter paludis DSM 18603</name>
    <dbReference type="NCBI Taxonomy" id="714943"/>
    <lineage>
        <taxon>Bacteria</taxon>
        <taxon>Pseudomonadati</taxon>
        <taxon>Bacteroidota</taxon>
        <taxon>Sphingobacteriia</taxon>
        <taxon>Sphingobacteriales</taxon>
        <taxon>Sphingobacteriaceae</taxon>
        <taxon>Mucilaginibacter</taxon>
    </lineage>
</organism>
<dbReference type="AlphaFoldDB" id="H1YE95"/>
<dbReference type="RefSeq" id="WP_008506159.1">
    <property type="nucleotide sequence ID" value="NZ_CM001403.1"/>
</dbReference>
<evidence type="ECO:0000313" key="2">
    <source>
        <dbReference type="Proteomes" id="UP000002774"/>
    </source>
</evidence>
<gene>
    <name evidence="1" type="ORF">Mucpa_2018</name>
</gene>
<accession>H1YE95</accession>
<evidence type="ECO:0008006" key="3">
    <source>
        <dbReference type="Google" id="ProtNLM"/>
    </source>
</evidence>
<reference evidence="1" key="1">
    <citation type="submission" date="2011-09" db="EMBL/GenBank/DDBJ databases">
        <title>The permanent draft genome of Mucilaginibacter paludis DSM 18603.</title>
        <authorList>
            <consortium name="US DOE Joint Genome Institute (JGI-PGF)"/>
            <person name="Lucas S."/>
            <person name="Han J."/>
            <person name="Lapidus A."/>
            <person name="Bruce D."/>
            <person name="Goodwin L."/>
            <person name="Pitluck S."/>
            <person name="Peters L."/>
            <person name="Kyrpides N."/>
            <person name="Mavromatis K."/>
            <person name="Ivanova N."/>
            <person name="Mikhailova N."/>
            <person name="Held B."/>
            <person name="Detter J.C."/>
            <person name="Tapia R."/>
            <person name="Han C."/>
            <person name="Land M."/>
            <person name="Hauser L."/>
            <person name="Markowitz V."/>
            <person name="Cheng J.-F."/>
            <person name="Hugenholtz P."/>
            <person name="Woyke T."/>
            <person name="Wu D."/>
            <person name="Tindall B."/>
            <person name="Brambilla E."/>
            <person name="Klenk H.-P."/>
            <person name="Eisen J.A."/>
        </authorList>
    </citation>
    <scope>NUCLEOTIDE SEQUENCE [LARGE SCALE GENOMIC DNA]</scope>
    <source>
        <strain evidence="1">DSM 18603</strain>
    </source>
</reference>
<proteinExistence type="predicted"/>